<gene>
    <name evidence="6" type="primary">ubiE</name>
    <name evidence="7" type="ORF">WH87_09605</name>
</gene>
<dbReference type="EC" id="2.1.1.201" evidence="6"/>
<dbReference type="PANTHER" id="PTHR43591">
    <property type="entry name" value="METHYLTRANSFERASE"/>
    <property type="match status" value="1"/>
</dbReference>
<keyword evidence="3 6" id="KW-0808">Transferase</keyword>
<dbReference type="GO" id="GO:0043770">
    <property type="term" value="F:demethylmenaquinone methyltransferase activity"/>
    <property type="evidence" value="ECO:0007669"/>
    <property type="project" value="UniProtKB-UniRule"/>
</dbReference>
<dbReference type="OrthoDB" id="9808140at2"/>
<evidence type="ECO:0000313" key="8">
    <source>
        <dbReference type="Proteomes" id="UP000033411"/>
    </source>
</evidence>
<comment type="catalytic activity">
    <reaction evidence="6">
        <text>a 2-demethylmenaquinol + S-adenosyl-L-methionine = a menaquinol + S-adenosyl-L-homocysteine + H(+)</text>
        <dbReference type="Rhea" id="RHEA:42640"/>
        <dbReference type="Rhea" id="RHEA-COMP:9539"/>
        <dbReference type="Rhea" id="RHEA-COMP:9563"/>
        <dbReference type="ChEBI" id="CHEBI:15378"/>
        <dbReference type="ChEBI" id="CHEBI:18151"/>
        <dbReference type="ChEBI" id="CHEBI:55437"/>
        <dbReference type="ChEBI" id="CHEBI:57856"/>
        <dbReference type="ChEBI" id="CHEBI:59789"/>
        <dbReference type="EC" id="2.1.1.163"/>
    </reaction>
</comment>
<dbReference type="GO" id="GO:0032259">
    <property type="term" value="P:methylation"/>
    <property type="evidence" value="ECO:0007669"/>
    <property type="project" value="UniProtKB-KW"/>
</dbReference>
<keyword evidence="7" id="KW-0830">Ubiquinone</keyword>
<dbReference type="UniPathway" id="UPA00232"/>
<comment type="function">
    <text evidence="6">Methyltransferase required for the conversion of demethylmenaquinol (DMKH2) to menaquinol (MKH2) and the conversion of 2-polyprenyl-6-methoxy-1,4-benzoquinol (DDMQH2) to 2-polyprenyl-3-methyl-6-methoxy-1,4-benzoquinol (DMQH2).</text>
</comment>
<dbReference type="InterPro" id="IPR004033">
    <property type="entry name" value="UbiE/COQ5_MeTrFase"/>
</dbReference>
<dbReference type="InterPro" id="IPR029063">
    <property type="entry name" value="SAM-dependent_MTases_sf"/>
</dbReference>
<dbReference type="PROSITE" id="PS01184">
    <property type="entry name" value="UBIE_2"/>
    <property type="match status" value="1"/>
</dbReference>
<dbReference type="EMBL" id="LANJ01000016">
    <property type="protein sequence ID" value="KKC38276.1"/>
    <property type="molecule type" value="Genomic_DNA"/>
</dbReference>
<evidence type="ECO:0000256" key="2">
    <source>
        <dbReference type="ARBA" id="ARBA00022603"/>
    </source>
</evidence>
<name>A0A0F5QC32_9HYPH</name>
<proteinExistence type="inferred from homology"/>
<sequence>MTEARETTHFGEQTVAMDDKQSMVNAVFHNVADRYDLMNDLMSVGVHRLWKDAMVNELAPPKTGSRPYRVLDMAGGTGDIGERIINASVGYAEVVVSDINTDMLRVGAERAKSWRYPAQASFVEANAEELPFEDNSFDAYTIAFGIRNVPRIQKALNEAHRVLKRGGRILVLEFSQVDVPGFDAFYRAYSDNVIPPMGKVVTGDSQPYQYFIESIRKFPNPALFTSMLVEAGFKRAKHTSFTGNIATLFSGWKI</sequence>
<dbReference type="GO" id="GO:0008425">
    <property type="term" value="F:2-methoxy-6-polyprenyl-1,4-benzoquinol methyltransferase activity"/>
    <property type="evidence" value="ECO:0007669"/>
    <property type="project" value="UniProtKB-UniRule"/>
</dbReference>
<feature type="binding site" evidence="6">
    <location>
        <position position="98"/>
    </location>
    <ligand>
        <name>S-adenosyl-L-methionine</name>
        <dbReference type="ChEBI" id="CHEBI:59789"/>
    </ligand>
</feature>
<keyword evidence="4 6" id="KW-0831">Ubiquinone biosynthesis</keyword>
<dbReference type="NCBIfam" id="NF001244">
    <property type="entry name" value="PRK00216.1-5"/>
    <property type="match status" value="1"/>
</dbReference>
<comment type="caution">
    <text evidence="7">The sequence shown here is derived from an EMBL/GenBank/DDBJ whole genome shotgun (WGS) entry which is preliminary data.</text>
</comment>
<dbReference type="InterPro" id="IPR023576">
    <property type="entry name" value="UbiE/COQ5_MeTrFase_CS"/>
</dbReference>
<evidence type="ECO:0000256" key="6">
    <source>
        <dbReference type="HAMAP-Rule" id="MF_01813"/>
    </source>
</evidence>
<comment type="catalytic activity">
    <reaction evidence="6">
        <text>a 2-methoxy-6-(all-trans-polyprenyl)benzene-1,4-diol + S-adenosyl-L-methionine = a 5-methoxy-2-methyl-3-(all-trans-polyprenyl)benzene-1,4-diol + S-adenosyl-L-homocysteine + H(+)</text>
        <dbReference type="Rhea" id="RHEA:28286"/>
        <dbReference type="Rhea" id="RHEA-COMP:10858"/>
        <dbReference type="Rhea" id="RHEA-COMP:10859"/>
        <dbReference type="ChEBI" id="CHEBI:15378"/>
        <dbReference type="ChEBI" id="CHEBI:57856"/>
        <dbReference type="ChEBI" id="CHEBI:59789"/>
        <dbReference type="ChEBI" id="CHEBI:84166"/>
        <dbReference type="ChEBI" id="CHEBI:84167"/>
        <dbReference type="EC" id="2.1.1.201"/>
    </reaction>
</comment>
<dbReference type="PATRIC" id="fig|1293439.3.peg.1497"/>
<keyword evidence="5 6" id="KW-0949">S-adenosyl-L-methionine</keyword>
<dbReference type="PROSITE" id="PS01183">
    <property type="entry name" value="UBIE_1"/>
    <property type="match status" value="1"/>
</dbReference>
<feature type="binding site" evidence="6">
    <location>
        <position position="77"/>
    </location>
    <ligand>
        <name>S-adenosyl-L-methionine</name>
        <dbReference type="ChEBI" id="CHEBI:59789"/>
    </ligand>
</feature>
<dbReference type="AlphaFoldDB" id="A0A0F5QC32"/>
<evidence type="ECO:0000256" key="5">
    <source>
        <dbReference type="ARBA" id="ARBA00022691"/>
    </source>
</evidence>
<evidence type="ECO:0000256" key="3">
    <source>
        <dbReference type="ARBA" id="ARBA00022679"/>
    </source>
</evidence>
<dbReference type="Pfam" id="PF01209">
    <property type="entry name" value="Ubie_methyltran"/>
    <property type="match status" value="1"/>
</dbReference>
<dbReference type="PROSITE" id="PS51608">
    <property type="entry name" value="SAM_MT_UBIE"/>
    <property type="match status" value="1"/>
</dbReference>
<comment type="similarity">
    <text evidence="6">Belongs to the class I-like SAM-binding methyltransferase superfamily. MenG/UbiE family.</text>
</comment>
<dbReference type="UniPathway" id="UPA00079">
    <property type="reaction ID" value="UER00169"/>
</dbReference>
<accession>A0A0F5QC32</accession>
<dbReference type="GO" id="GO:0009234">
    <property type="term" value="P:menaquinone biosynthetic process"/>
    <property type="evidence" value="ECO:0007669"/>
    <property type="project" value="UniProtKB-UniRule"/>
</dbReference>
<dbReference type="PANTHER" id="PTHR43591:SF24">
    <property type="entry name" value="2-METHOXY-6-POLYPRENYL-1,4-BENZOQUINOL METHYLASE, MITOCHONDRIAL"/>
    <property type="match status" value="1"/>
</dbReference>
<reference evidence="7 8" key="1">
    <citation type="submission" date="2015-03" db="EMBL/GenBank/DDBJ databases">
        <authorList>
            <person name="Lepp D."/>
            <person name="Hassan Y.I."/>
            <person name="Li X.-Z."/>
            <person name="Zhou T."/>
        </authorList>
    </citation>
    <scope>NUCLEOTIDE SEQUENCE [LARGE SCALE GENOMIC DNA]</scope>
    <source>
        <strain evidence="7 8">E84</strain>
    </source>
</reference>
<dbReference type="HAMAP" id="MF_01813">
    <property type="entry name" value="MenG_UbiE_methyltr"/>
    <property type="match status" value="1"/>
</dbReference>
<organism evidence="7 8">
    <name type="scientific">Devosia epidermidihirudinis</name>
    <dbReference type="NCBI Taxonomy" id="1293439"/>
    <lineage>
        <taxon>Bacteria</taxon>
        <taxon>Pseudomonadati</taxon>
        <taxon>Pseudomonadota</taxon>
        <taxon>Alphaproteobacteria</taxon>
        <taxon>Hyphomicrobiales</taxon>
        <taxon>Devosiaceae</taxon>
        <taxon>Devosia</taxon>
    </lineage>
</organism>
<feature type="binding site" evidence="6">
    <location>
        <begin position="126"/>
        <end position="127"/>
    </location>
    <ligand>
        <name>S-adenosyl-L-methionine</name>
        <dbReference type="ChEBI" id="CHEBI:59789"/>
    </ligand>
</feature>
<keyword evidence="8" id="KW-1185">Reference proteome</keyword>
<dbReference type="NCBIfam" id="TIGR01934">
    <property type="entry name" value="MenG_MenH_UbiE"/>
    <property type="match status" value="1"/>
</dbReference>
<dbReference type="RefSeq" id="WP_046139807.1">
    <property type="nucleotide sequence ID" value="NZ_LANJ01000016.1"/>
</dbReference>
<dbReference type="NCBIfam" id="NF001242">
    <property type="entry name" value="PRK00216.1-3"/>
    <property type="match status" value="1"/>
</dbReference>
<comment type="caution">
    <text evidence="6">Lacks conserved residue(s) required for the propagation of feature annotation.</text>
</comment>
<evidence type="ECO:0000313" key="7">
    <source>
        <dbReference type="EMBL" id="KKC38276.1"/>
    </source>
</evidence>
<dbReference type="Proteomes" id="UP000033411">
    <property type="component" value="Unassembled WGS sequence"/>
</dbReference>
<evidence type="ECO:0000256" key="4">
    <source>
        <dbReference type="ARBA" id="ARBA00022688"/>
    </source>
</evidence>
<dbReference type="SUPFAM" id="SSF53335">
    <property type="entry name" value="S-adenosyl-L-methionine-dependent methyltransferases"/>
    <property type="match status" value="1"/>
</dbReference>
<comment type="pathway">
    <text evidence="6">Quinol/quinone metabolism; menaquinone biosynthesis; menaquinol from 1,4-dihydroxy-2-naphthoate: step 2/2.</text>
</comment>
<dbReference type="EC" id="2.1.1.163" evidence="6"/>
<dbReference type="CDD" id="cd02440">
    <property type="entry name" value="AdoMet_MTases"/>
    <property type="match status" value="1"/>
</dbReference>
<protein>
    <recommendedName>
        <fullName evidence="6">Ubiquinone/menaquinone biosynthesis C-methyltransferase UbiE</fullName>
        <ecNumber evidence="6">2.1.1.163</ecNumber>
        <ecNumber evidence="6">2.1.1.201</ecNumber>
    </recommendedName>
    <alternativeName>
        <fullName evidence="6">2-methoxy-6-polyprenyl-1,4-benzoquinol methylase</fullName>
    </alternativeName>
    <alternativeName>
        <fullName evidence="6">Demethylmenaquinone methyltransferase</fullName>
    </alternativeName>
</protein>
<dbReference type="GO" id="GO:0009060">
    <property type="term" value="P:aerobic respiration"/>
    <property type="evidence" value="ECO:0007669"/>
    <property type="project" value="UniProtKB-UniRule"/>
</dbReference>
<comment type="pathway">
    <text evidence="6">Cofactor biosynthesis; ubiquinone biosynthesis.</text>
</comment>
<evidence type="ECO:0000256" key="1">
    <source>
        <dbReference type="ARBA" id="ARBA00022428"/>
    </source>
</evidence>
<keyword evidence="2 6" id="KW-0489">Methyltransferase</keyword>
<keyword evidence="1 6" id="KW-0474">Menaquinone biosynthesis</keyword>
<dbReference type="STRING" id="1293439.WH87_09605"/>
<dbReference type="Gene3D" id="3.40.50.150">
    <property type="entry name" value="Vaccinia Virus protein VP39"/>
    <property type="match status" value="1"/>
</dbReference>